<feature type="non-terminal residue" evidence="1">
    <location>
        <position position="407"/>
    </location>
</feature>
<protein>
    <submittedName>
        <fullName evidence="1">Uncharacterized protein</fullName>
    </submittedName>
</protein>
<sequence length="407" mass="45085">YNIGSLRHRIGIVTQEPVLFATSIYQNIVWGAIDPESNPPSKEDVIEACKAANAHQFINMLPNKYETLVGEGGALLSGGQKQRIAIARAAIRNPDILLLDEATSALDTASERLVQDALDKLSADRTTISIAHRLSTIRNCDQIYVVHDGIISENGTHDELVMAKGEYAAMVKAQELRQAVRANVDVEEAEAEEDVDGLIANELKEQALDLKATTHQTLQSIKRVSITQSQRKSKKHHKSLEESSDLFLLLRLLYQYRGSMKIAIPGTVLAIINGAVMPCFALVYARLLTALGNPDLHEMKRESTKYACLFMIFAVVDLFGMFGRAGLFHVAGESLTKRIRHETFKAYLSFESSFFDDEKNGTGALTSRLATDTEDVNHFVGMVMSTFVTAETIRNIKTVATLRREET</sequence>
<organism evidence="1 2">
    <name type="scientific">Linderina macrospora</name>
    <dbReference type="NCBI Taxonomy" id="4868"/>
    <lineage>
        <taxon>Eukaryota</taxon>
        <taxon>Fungi</taxon>
        <taxon>Fungi incertae sedis</taxon>
        <taxon>Zoopagomycota</taxon>
        <taxon>Kickxellomycotina</taxon>
        <taxon>Kickxellomycetes</taxon>
        <taxon>Kickxellales</taxon>
        <taxon>Kickxellaceae</taxon>
        <taxon>Linderina</taxon>
    </lineage>
</organism>
<gene>
    <name evidence="1" type="ORF">FBU59_005632</name>
</gene>
<keyword evidence="2" id="KW-1185">Reference proteome</keyword>
<evidence type="ECO:0000313" key="2">
    <source>
        <dbReference type="Proteomes" id="UP001150603"/>
    </source>
</evidence>
<dbReference type="Proteomes" id="UP001150603">
    <property type="component" value="Unassembled WGS sequence"/>
</dbReference>
<reference evidence="1" key="1">
    <citation type="submission" date="2022-07" db="EMBL/GenBank/DDBJ databases">
        <title>Phylogenomic reconstructions and comparative analyses of Kickxellomycotina fungi.</title>
        <authorList>
            <person name="Reynolds N.K."/>
            <person name="Stajich J.E."/>
            <person name="Barry K."/>
            <person name="Grigoriev I.V."/>
            <person name="Crous P."/>
            <person name="Smith M.E."/>
        </authorList>
    </citation>
    <scope>NUCLEOTIDE SEQUENCE</scope>
    <source>
        <strain evidence="1">NRRL 5244</strain>
    </source>
</reference>
<evidence type="ECO:0000313" key="1">
    <source>
        <dbReference type="EMBL" id="KAJ1934659.1"/>
    </source>
</evidence>
<proteinExistence type="predicted"/>
<comment type="caution">
    <text evidence="1">The sequence shown here is derived from an EMBL/GenBank/DDBJ whole genome shotgun (WGS) entry which is preliminary data.</text>
</comment>
<dbReference type="EMBL" id="JANBPW010004551">
    <property type="protein sequence ID" value="KAJ1934659.1"/>
    <property type="molecule type" value="Genomic_DNA"/>
</dbReference>
<name>A0ACC1J279_9FUNG</name>
<feature type="non-terminal residue" evidence="1">
    <location>
        <position position="1"/>
    </location>
</feature>
<accession>A0ACC1J279</accession>